<dbReference type="GO" id="GO:0004674">
    <property type="term" value="F:protein serine/threonine kinase activity"/>
    <property type="evidence" value="ECO:0007669"/>
    <property type="project" value="TreeGrafter"/>
</dbReference>
<proteinExistence type="predicted"/>
<evidence type="ECO:0000259" key="1">
    <source>
        <dbReference type="PROSITE" id="PS50011"/>
    </source>
</evidence>
<feature type="domain" description="Protein kinase" evidence="1">
    <location>
        <begin position="429"/>
        <end position="735"/>
    </location>
</feature>
<dbReference type="Gene3D" id="1.10.510.10">
    <property type="entry name" value="Transferase(Phosphotransferase) domain 1"/>
    <property type="match status" value="1"/>
</dbReference>
<dbReference type="InterPro" id="IPR025197">
    <property type="entry name" value="DUF4116"/>
</dbReference>
<dbReference type="OrthoDB" id="4062651at2759"/>
<dbReference type="GO" id="GO:0005634">
    <property type="term" value="C:nucleus"/>
    <property type="evidence" value="ECO:0007669"/>
    <property type="project" value="TreeGrafter"/>
</dbReference>
<gene>
    <name evidence="2" type="ORF">NAEGRDRAFT_49032</name>
</gene>
<dbReference type="InParanoid" id="D2VF53"/>
<reference evidence="2 3" key="1">
    <citation type="journal article" date="2010" name="Cell">
        <title>The genome of Naegleria gruberi illuminates early eukaryotic versatility.</title>
        <authorList>
            <person name="Fritz-Laylin L.K."/>
            <person name="Prochnik S.E."/>
            <person name="Ginger M.L."/>
            <person name="Dacks J.B."/>
            <person name="Carpenter M.L."/>
            <person name="Field M.C."/>
            <person name="Kuo A."/>
            <person name="Paredez A."/>
            <person name="Chapman J."/>
            <person name="Pham J."/>
            <person name="Shu S."/>
            <person name="Neupane R."/>
            <person name="Cipriano M."/>
            <person name="Mancuso J."/>
            <person name="Tu H."/>
            <person name="Salamov A."/>
            <person name="Lindquist E."/>
            <person name="Shapiro H."/>
            <person name="Lucas S."/>
            <person name="Grigoriev I.V."/>
            <person name="Cande W.Z."/>
            <person name="Fulton C."/>
            <person name="Rokhsar D.S."/>
            <person name="Dawson S.C."/>
        </authorList>
    </citation>
    <scope>NUCLEOTIDE SEQUENCE [LARGE SCALE GENOMIC DNA]</scope>
    <source>
        <strain evidence="2 3">NEG-M</strain>
    </source>
</reference>
<sequence length="805" mass="93875">MIASNDNNNTEQQEQQLQDIVLGVLKRTKDREFVLNIVKQNGLLLTYADESFKKDREIVLEAVKQNGLALQCADESLRKDREIILEAVKGKETDSDWNAAVQYGLLLKYADESLKKDRQFLLQVVVLHEFLFDFADQSLKKDRNFVLNVVKQNGKVLEYVDESFKKDREFVLEAVKQNGNALQRADESFKKDREIVLEAVKQNRLVLEHVDNSFKGDIPFIFSLFKHNTKIAKEFSPSITKSIEDCVDLHRMLSTNIIELYSKKYLEEKDLYFAIELSSLFNPKSKSALFNYFNQKTYSPLLVEKLITFQILKQMNHEELSNNIPISESANFHLFCFRLDNFLKDNPSQTTDMKDLKNVVENVSSNFKTSFYSTKEIMEIMSFVIKWFESEQTFENYKQILCKYNELRGDLAKIFKALNYYYIHFKMEYDFISVLGYGAEGVVFKVFHKKTKSLRAMKFKYDPEGSEAATNYTINLLKRTDIEGKIKCFECAVIQNHLYSVMELGEESLSHYIYRNNDIYRDTFLTKDKLIELFEIFTKVLRSVKSIHDHNIAHRDLDPQNIVKIGDTFKIIDFETSRVIKIGHSITIARGKYAYMSPEVSHDNYTDNMFKYGDNDRLAHNIGQITTSSDIFSLGCIFLKLLTNCPLQLDEKFVTDPDVSKYNNGYPYFSGYGKYFYTVITTTEGEMKLHYAIEKLINHSIDPEVGINELLIRCIITMIQRDSTKILNCYLHLLIIENILKFLRGEIKDLTLNITNEIEEFKKIMPLKSYSQLAEEVDKITFEKNKQVKELLERNKIVGRGNYNT</sequence>
<dbReference type="Gene3D" id="3.30.200.20">
    <property type="entry name" value="Phosphorylase Kinase, domain 1"/>
    <property type="match status" value="1"/>
</dbReference>
<dbReference type="SUPFAM" id="SSF56112">
    <property type="entry name" value="Protein kinase-like (PK-like)"/>
    <property type="match status" value="1"/>
</dbReference>
<dbReference type="SMART" id="SM00220">
    <property type="entry name" value="S_TKc"/>
    <property type="match status" value="1"/>
</dbReference>
<dbReference type="GO" id="GO:0005524">
    <property type="term" value="F:ATP binding"/>
    <property type="evidence" value="ECO:0007669"/>
    <property type="project" value="InterPro"/>
</dbReference>
<dbReference type="EMBL" id="GG738867">
    <property type="protein sequence ID" value="EFC44715.1"/>
    <property type="molecule type" value="Genomic_DNA"/>
</dbReference>
<keyword evidence="3" id="KW-1185">Reference proteome</keyword>
<accession>D2VF53</accession>
<dbReference type="PANTHER" id="PTHR44167:SF24">
    <property type="entry name" value="SERINE_THREONINE-PROTEIN KINASE CHK2"/>
    <property type="match status" value="1"/>
</dbReference>
<dbReference type="STRING" id="5762.D2VF53"/>
<evidence type="ECO:0000313" key="2">
    <source>
        <dbReference type="EMBL" id="EFC44715.1"/>
    </source>
</evidence>
<dbReference type="InterPro" id="IPR000719">
    <property type="entry name" value="Prot_kinase_dom"/>
</dbReference>
<dbReference type="KEGG" id="ngr:NAEGRDRAFT_49032"/>
<dbReference type="InterPro" id="IPR011009">
    <property type="entry name" value="Kinase-like_dom_sf"/>
</dbReference>
<dbReference type="VEuPathDB" id="AmoebaDB:NAEGRDRAFT_49032"/>
<dbReference type="CDD" id="cd00180">
    <property type="entry name" value="PKc"/>
    <property type="match status" value="1"/>
</dbReference>
<dbReference type="Pfam" id="PF13475">
    <property type="entry name" value="DUF4116"/>
    <property type="match status" value="3"/>
</dbReference>
<dbReference type="GeneID" id="8848722"/>
<dbReference type="PANTHER" id="PTHR44167">
    <property type="entry name" value="OVARIAN-SPECIFIC SERINE/THREONINE-PROTEIN KINASE LOK-RELATED"/>
    <property type="match status" value="1"/>
</dbReference>
<dbReference type="eggNOG" id="KOG0596">
    <property type="taxonomic scope" value="Eukaryota"/>
</dbReference>
<dbReference type="RefSeq" id="XP_002677459.1">
    <property type="nucleotide sequence ID" value="XM_002677413.1"/>
</dbReference>
<dbReference type="Pfam" id="PF00069">
    <property type="entry name" value="Pkinase"/>
    <property type="match status" value="1"/>
</dbReference>
<protein>
    <submittedName>
        <fullName evidence="2">Predicted protein</fullName>
    </submittedName>
</protein>
<evidence type="ECO:0000313" key="3">
    <source>
        <dbReference type="Proteomes" id="UP000006671"/>
    </source>
</evidence>
<dbReference type="Proteomes" id="UP000006671">
    <property type="component" value="Unassembled WGS sequence"/>
</dbReference>
<name>D2VF53_NAEGR</name>
<dbReference type="PROSITE" id="PS50011">
    <property type="entry name" value="PROTEIN_KINASE_DOM"/>
    <property type="match status" value="1"/>
</dbReference>
<organism evidence="3">
    <name type="scientific">Naegleria gruberi</name>
    <name type="common">Amoeba</name>
    <dbReference type="NCBI Taxonomy" id="5762"/>
    <lineage>
        <taxon>Eukaryota</taxon>
        <taxon>Discoba</taxon>
        <taxon>Heterolobosea</taxon>
        <taxon>Tetramitia</taxon>
        <taxon>Eutetramitia</taxon>
        <taxon>Vahlkampfiidae</taxon>
        <taxon>Naegleria</taxon>
    </lineage>
</organism>
<dbReference type="AlphaFoldDB" id="D2VF53"/>
<dbReference type="GO" id="GO:0005737">
    <property type="term" value="C:cytoplasm"/>
    <property type="evidence" value="ECO:0007669"/>
    <property type="project" value="TreeGrafter"/>
</dbReference>
<dbReference type="GO" id="GO:0044773">
    <property type="term" value="P:mitotic DNA damage checkpoint signaling"/>
    <property type="evidence" value="ECO:0007669"/>
    <property type="project" value="TreeGrafter"/>
</dbReference>